<feature type="region of interest" description="Disordered" evidence="1">
    <location>
        <begin position="290"/>
        <end position="325"/>
    </location>
</feature>
<dbReference type="AlphaFoldDB" id="A0A7S3UIU0"/>
<accession>A0A7S3UIU0</accession>
<organism evidence="2">
    <name type="scientific">Oxyrrhis marina</name>
    <name type="common">Dinoflagellate</name>
    <dbReference type="NCBI Taxonomy" id="2969"/>
    <lineage>
        <taxon>Eukaryota</taxon>
        <taxon>Sar</taxon>
        <taxon>Alveolata</taxon>
        <taxon>Dinophyceae</taxon>
        <taxon>Oxyrrhinales</taxon>
        <taxon>Oxyrrhinaceae</taxon>
        <taxon>Oxyrrhis</taxon>
    </lineage>
</organism>
<gene>
    <name evidence="2" type="ORF">OMAR00292_LOCUS2031</name>
</gene>
<name>A0A7S3UIU0_OXYMA</name>
<dbReference type="EMBL" id="HBIT01004309">
    <property type="protein sequence ID" value="CAE0616155.1"/>
    <property type="molecule type" value="Transcribed_RNA"/>
</dbReference>
<reference evidence="2" key="1">
    <citation type="submission" date="2021-01" db="EMBL/GenBank/DDBJ databases">
        <authorList>
            <person name="Corre E."/>
            <person name="Pelletier E."/>
            <person name="Niang G."/>
            <person name="Scheremetjew M."/>
            <person name="Finn R."/>
            <person name="Kale V."/>
            <person name="Holt S."/>
            <person name="Cochrane G."/>
            <person name="Meng A."/>
            <person name="Brown T."/>
            <person name="Cohen L."/>
        </authorList>
    </citation>
    <scope>NUCLEOTIDE SEQUENCE</scope>
    <source>
        <strain evidence="2">CCMP1795</strain>
    </source>
</reference>
<feature type="region of interest" description="Disordered" evidence="1">
    <location>
        <begin position="234"/>
        <end position="256"/>
    </location>
</feature>
<protein>
    <submittedName>
        <fullName evidence="2">Uncharacterized protein</fullName>
    </submittedName>
</protein>
<proteinExistence type="predicted"/>
<evidence type="ECO:0000313" key="2">
    <source>
        <dbReference type="EMBL" id="CAE0616155.1"/>
    </source>
</evidence>
<feature type="region of interest" description="Disordered" evidence="1">
    <location>
        <begin position="197"/>
        <end position="217"/>
    </location>
</feature>
<sequence>MLKQRVNKDLASLSGISLLGPWSVSLQQDTPLYWLRCDPLEHYLLKCQVSWQTHNDNTTDSVCFGLVTHSHQESLGMDGASLWMEASNGKKVYCVGGNDLASAPVVTREYPCRPGEVEEWELLMQGYHGTLFTMQRKVRIQFKVSQNIGMVALFNSSRGADEPVDAHFANVVITHMSHQVVPPRIAFNNNVAALSEPIRTTKPKPKEKPPPEEPLSALGFSRDACKKIMELPEPGEEPARQPLALSAPHPSRDEARSAALEEAVVENLQLSRSTADLRGRLPPVEEHRQYHATVRKSPSFPSRGFQLWGDADPTSQPKRSTHRTFVPAMLTLEKQKKVEAKREARRAANRPFG</sequence>
<evidence type="ECO:0000256" key="1">
    <source>
        <dbReference type="SAM" id="MobiDB-lite"/>
    </source>
</evidence>